<evidence type="ECO:0000313" key="4">
    <source>
        <dbReference type="Proteomes" id="UP000465302"/>
    </source>
</evidence>
<feature type="compositionally biased region" description="Polar residues" evidence="1">
    <location>
        <begin position="156"/>
        <end position="169"/>
    </location>
</feature>
<organism evidence="3 4">
    <name type="scientific">Mycolicibacterium agri</name>
    <name type="common">Mycobacterium agri</name>
    <dbReference type="NCBI Taxonomy" id="36811"/>
    <lineage>
        <taxon>Bacteria</taxon>
        <taxon>Bacillati</taxon>
        <taxon>Actinomycetota</taxon>
        <taxon>Actinomycetes</taxon>
        <taxon>Mycobacteriales</taxon>
        <taxon>Mycobacteriaceae</taxon>
        <taxon>Mycolicibacterium</taxon>
    </lineage>
</organism>
<gene>
    <name evidence="3" type="ORF">MAGR_66800</name>
</gene>
<dbReference type="GO" id="GO:0004802">
    <property type="term" value="F:transketolase activity"/>
    <property type="evidence" value="ECO:0007669"/>
    <property type="project" value="TreeGrafter"/>
</dbReference>
<name>A0A7I9WCQ1_MYCAG</name>
<comment type="caution">
    <text evidence="3">The sequence shown here is derived from an EMBL/GenBank/DDBJ whole genome shotgun (WGS) entry which is preliminary data.</text>
</comment>
<dbReference type="Proteomes" id="UP000465302">
    <property type="component" value="Unassembled WGS sequence"/>
</dbReference>
<feature type="domain" description="Transketolase N-terminal" evidence="2">
    <location>
        <begin position="1"/>
        <end position="155"/>
    </location>
</feature>
<dbReference type="EMBL" id="BLKS01000003">
    <property type="protein sequence ID" value="GFG55239.1"/>
    <property type="molecule type" value="Genomic_DNA"/>
</dbReference>
<dbReference type="AlphaFoldDB" id="A0A7I9WCQ1"/>
<protein>
    <recommendedName>
        <fullName evidence="2">Transketolase N-terminal domain-containing protein</fullName>
    </recommendedName>
</protein>
<dbReference type="SUPFAM" id="SSF52518">
    <property type="entry name" value="Thiamin diphosphate-binding fold (THDP-binding)"/>
    <property type="match status" value="1"/>
</dbReference>
<dbReference type="GO" id="GO:0006098">
    <property type="term" value="P:pentose-phosphate shunt"/>
    <property type="evidence" value="ECO:0007669"/>
    <property type="project" value="TreeGrafter"/>
</dbReference>
<dbReference type="Gene3D" id="3.40.50.970">
    <property type="match status" value="1"/>
</dbReference>
<feature type="compositionally biased region" description="Gly residues" evidence="1">
    <location>
        <begin position="183"/>
        <end position="192"/>
    </location>
</feature>
<evidence type="ECO:0000256" key="1">
    <source>
        <dbReference type="SAM" id="MobiDB-lite"/>
    </source>
</evidence>
<proteinExistence type="predicted"/>
<dbReference type="InterPro" id="IPR029061">
    <property type="entry name" value="THDP-binding"/>
</dbReference>
<dbReference type="InterPro" id="IPR033247">
    <property type="entry name" value="Transketolase_fam"/>
</dbReference>
<reference evidence="3 4" key="1">
    <citation type="journal article" date="2019" name="Emerg. Microbes Infect.">
        <title>Comprehensive subspecies identification of 175 nontuberculous mycobacteria species based on 7547 genomic profiles.</title>
        <authorList>
            <person name="Matsumoto Y."/>
            <person name="Kinjo T."/>
            <person name="Motooka D."/>
            <person name="Nabeya D."/>
            <person name="Jung N."/>
            <person name="Uechi K."/>
            <person name="Horii T."/>
            <person name="Iida T."/>
            <person name="Fujita J."/>
            <person name="Nakamura S."/>
        </authorList>
    </citation>
    <scope>NUCLEOTIDE SEQUENCE [LARGE SCALE GENOMIC DNA]</scope>
    <source>
        <strain evidence="3 4">JCM 6377</strain>
    </source>
</reference>
<dbReference type="PANTHER" id="PTHR43522">
    <property type="entry name" value="TRANSKETOLASE"/>
    <property type="match status" value="1"/>
</dbReference>
<dbReference type="GO" id="GO:0005829">
    <property type="term" value="C:cytosol"/>
    <property type="evidence" value="ECO:0007669"/>
    <property type="project" value="TreeGrafter"/>
</dbReference>
<dbReference type="InterPro" id="IPR005474">
    <property type="entry name" value="Transketolase_N"/>
</dbReference>
<evidence type="ECO:0000259" key="2">
    <source>
        <dbReference type="Pfam" id="PF00456"/>
    </source>
</evidence>
<evidence type="ECO:0000313" key="3">
    <source>
        <dbReference type="EMBL" id="GFG55239.1"/>
    </source>
</evidence>
<sequence length="192" mass="20088">MALAERMLAARCNVGEHCVVDHRTWVLAGDGDLMEGISHEAASLAGRLGLGRLTVMFDDNNVTIDGPADLSCSDDALGRFAAYGWHTLSVEDGNDISAIDEAVAEACDVESAPTFIRLRTTIGYGAPGVEGTSKAHGSPLGADTIAAMRRRFNWPSSCPPTSRRSQGTGVSAEALIDQPLRHMGGGPPAAGR</sequence>
<dbReference type="Pfam" id="PF00456">
    <property type="entry name" value="Transketolase_N"/>
    <property type="match status" value="1"/>
</dbReference>
<accession>A0A7I9WCQ1</accession>
<dbReference type="GO" id="GO:0000287">
    <property type="term" value="F:magnesium ion binding"/>
    <property type="evidence" value="ECO:0007669"/>
    <property type="project" value="UniProtKB-ARBA"/>
</dbReference>
<feature type="region of interest" description="Disordered" evidence="1">
    <location>
        <begin position="156"/>
        <end position="192"/>
    </location>
</feature>
<dbReference type="PANTHER" id="PTHR43522:SF2">
    <property type="entry name" value="TRANSKETOLASE 1-RELATED"/>
    <property type="match status" value="1"/>
</dbReference>